<sequence>MWRLVATIWGYRLRQQHCGRGNGVDEQRDVKKAALIPYDRNSKTMRWDLVGSSLGDSPKESKAHWECEGRSPERRPEDLPQDCRRLPEYIGVRS</sequence>
<reference evidence="2 3" key="1">
    <citation type="journal article" date="2014" name="Agronomy (Basel)">
        <title>A Draft Genome Sequence for Ensete ventricosum, the Drought-Tolerant Tree Against Hunger.</title>
        <authorList>
            <person name="Harrison J."/>
            <person name="Moore K.A."/>
            <person name="Paszkiewicz K."/>
            <person name="Jones T."/>
            <person name="Grant M."/>
            <person name="Ambacheew D."/>
            <person name="Muzemil S."/>
            <person name="Studholme D.J."/>
        </authorList>
    </citation>
    <scope>NUCLEOTIDE SEQUENCE [LARGE SCALE GENOMIC DNA]</scope>
</reference>
<feature type="compositionally biased region" description="Basic and acidic residues" evidence="1">
    <location>
        <begin position="57"/>
        <end position="80"/>
    </location>
</feature>
<gene>
    <name evidence="2" type="ORF">B296_00041445</name>
</gene>
<feature type="region of interest" description="Disordered" evidence="1">
    <location>
        <begin position="52"/>
        <end position="80"/>
    </location>
</feature>
<evidence type="ECO:0000313" key="2">
    <source>
        <dbReference type="EMBL" id="RRT37694.1"/>
    </source>
</evidence>
<evidence type="ECO:0000313" key="3">
    <source>
        <dbReference type="Proteomes" id="UP000287651"/>
    </source>
</evidence>
<dbReference type="AlphaFoldDB" id="A0A426XDZ3"/>
<protein>
    <submittedName>
        <fullName evidence="2">Uncharacterized protein</fullName>
    </submittedName>
</protein>
<proteinExistence type="predicted"/>
<accession>A0A426XDZ3</accession>
<dbReference type="Proteomes" id="UP000287651">
    <property type="component" value="Unassembled WGS sequence"/>
</dbReference>
<dbReference type="EMBL" id="AMZH03021993">
    <property type="protein sequence ID" value="RRT37694.1"/>
    <property type="molecule type" value="Genomic_DNA"/>
</dbReference>
<organism evidence="2 3">
    <name type="scientific">Ensete ventricosum</name>
    <name type="common">Abyssinian banana</name>
    <name type="synonym">Musa ensete</name>
    <dbReference type="NCBI Taxonomy" id="4639"/>
    <lineage>
        <taxon>Eukaryota</taxon>
        <taxon>Viridiplantae</taxon>
        <taxon>Streptophyta</taxon>
        <taxon>Embryophyta</taxon>
        <taxon>Tracheophyta</taxon>
        <taxon>Spermatophyta</taxon>
        <taxon>Magnoliopsida</taxon>
        <taxon>Liliopsida</taxon>
        <taxon>Zingiberales</taxon>
        <taxon>Musaceae</taxon>
        <taxon>Ensete</taxon>
    </lineage>
</organism>
<comment type="caution">
    <text evidence="2">The sequence shown here is derived from an EMBL/GenBank/DDBJ whole genome shotgun (WGS) entry which is preliminary data.</text>
</comment>
<evidence type="ECO:0000256" key="1">
    <source>
        <dbReference type="SAM" id="MobiDB-lite"/>
    </source>
</evidence>
<name>A0A426XDZ3_ENSVE</name>